<keyword evidence="5 6" id="KW-0472">Membrane</keyword>
<dbReference type="Proteomes" id="UP001165444">
    <property type="component" value="Unassembled WGS sequence"/>
</dbReference>
<accession>A0ABT0BXF8</accession>
<dbReference type="Pfam" id="PF01943">
    <property type="entry name" value="Polysacc_synt"/>
    <property type="match status" value="1"/>
</dbReference>
<evidence type="ECO:0000256" key="1">
    <source>
        <dbReference type="ARBA" id="ARBA00004651"/>
    </source>
</evidence>
<evidence type="ECO:0000256" key="4">
    <source>
        <dbReference type="ARBA" id="ARBA00022989"/>
    </source>
</evidence>
<keyword evidence="4 6" id="KW-1133">Transmembrane helix</keyword>
<comment type="caution">
    <text evidence="7">The sequence shown here is derived from an EMBL/GenBank/DDBJ whole genome shotgun (WGS) entry which is preliminary data.</text>
</comment>
<evidence type="ECO:0000256" key="2">
    <source>
        <dbReference type="ARBA" id="ARBA00022475"/>
    </source>
</evidence>
<feature type="transmembrane region" description="Helical" evidence="6">
    <location>
        <begin position="153"/>
        <end position="170"/>
    </location>
</feature>
<feature type="transmembrane region" description="Helical" evidence="6">
    <location>
        <begin position="88"/>
        <end position="111"/>
    </location>
</feature>
<name>A0ABT0BXF8_9BACT</name>
<keyword evidence="3 6" id="KW-0812">Transmembrane</keyword>
<dbReference type="InterPro" id="IPR002797">
    <property type="entry name" value="Polysacc_synth"/>
</dbReference>
<dbReference type="RefSeq" id="WP_243323216.1">
    <property type="nucleotide sequence ID" value="NZ_JAKZMM010000004.1"/>
</dbReference>
<evidence type="ECO:0000256" key="3">
    <source>
        <dbReference type="ARBA" id="ARBA00022692"/>
    </source>
</evidence>
<evidence type="ECO:0000256" key="5">
    <source>
        <dbReference type="ARBA" id="ARBA00023136"/>
    </source>
</evidence>
<feature type="transmembrane region" description="Helical" evidence="6">
    <location>
        <begin position="329"/>
        <end position="351"/>
    </location>
</feature>
<organism evidence="7 8">
    <name type="scientific">Parabacteroides faecalis</name>
    <dbReference type="NCBI Taxonomy" id="2924040"/>
    <lineage>
        <taxon>Bacteria</taxon>
        <taxon>Pseudomonadati</taxon>
        <taxon>Bacteroidota</taxon>
        <taxon>Bacteroidia</taxon>
        <taxon>Bacteroidales</taxon>
        <taxon>Tannerellaceae</taxon>
        <taxon>Parabacteroides</taxon>
    </lineage>
</organism>
<keyword evidence="2" id="KW-1003">Cell membrane</keyword>
<sequence>MLLEKGKKYKVILSNTAYLSVLEILKMVMPFVALPYLIQTVGTENYGIVVFAQTVISYFIVLVNFGLDVSAVKDVSVARNDLPKLNEVVSSVLLIKTILFLISFVILGGMVLFIDKFRIHCLLFFLSFLSCLSEILFPVWFYQGIEKMKYITLIRFISIFIYTVSVFLFIRHADDYILIPLLQSVGWIISGIVSFLMLLKAENISLFVPSYSLVKKYFVDSIPFFFSRVSVVINSGMAKIICGIFFSMHEVAAFDLAQKIATTALVPLQMLNQAVFPHIAKTKDVNFVNKCFRMMMFATLGIIVCVYVLAPLGVKILSGGELMDSVSVLRILCLFIFSGGITLYTGSPVLVSFGFSKPFNRSVLLSTVILMLIYGILYLTNNFSIGRFALALGLAEFAIAVYRLYYCTHYKLIQFHGGFKLF</sequence>
<feature type="transmembrane region" description="Helical" evidence="6">
    <location>
        <begin position="117"/>
        <end position="141"/>
    </location>
</feature>
<comment type="subcellular location">
    <subcellularLocation>
        <location evidence="1">Cell membrane</location>
        <topology evidence="1">Multi-pass membrane protein</topology>
    </subcellularLocation>
</comment>
<evidence type="ECO:0000313" key="8">
    <source>
        <dbReference type="Proteomes" id="UP001165444"/>
    </source>
</evidence>
<keyword evidence="8" id="KW-1185">Reference proteome</keyword>
<feature type="transmembrane region" description="Helical" evidence="6">
    <location>
        <begin position="176"/>
        <end position="199"/>
    </location>
</feature>
<gene>
    <name evidence="7" type="ORF">MUN53_02080</name>
</gene>
<dbReference type="PANTHER" id="PTHR30250:SF11">
    <property type="entry name" value="O-ANTIGEN TRANSPORTER-RELATED"/>
    <property type="match status" value="1"/>
</dbReference>
<feature type="transmembrane region" description="Helical" evidence="6">
    <location>
        <begin position="385"/>
        <end position="405"/>
    </location>
</feature>
<feature type="transmembrane region" description="Helical" evidence="6">
    <location>
        <begin position="291"/>
        <end position="309"/>
    </location>
</feature>
<reference evidence="7 8" key="1">
    <citation type="submission" date="2022-03" db="EMBL/GenBank/DDBJ databases">
        <title>Parabacteroides sp. nov. isolated from swine feces.</title>
        <authorList>
            <person name="Bak J.E."/>
        </authorList>
    </citation>
    <scope>NUCLEOTIDE SEQUENCE [LARGE SCALE GENOMIC DNA]</scope>
    <source>
        <strain evidence="7 8">AGMB00274</strain>
    </source>
</reference>
<protein>
    <submittedName>
        <fullName evidence="7">Oligosaccharide flippase family protein</fullName>
    </submittedName>
</protein>
<evidence type="ECO:0000256" key="6">
    <source>
        <dbReference type="SAM" id="Phobius"/>
    </source>
</evidence>
<feature type="transmembrane region" description="Helical" evidence="6">
    <location>
        <begin position="363"/>
        <end position="379"/>
    </location>
</feature>
<feature type="transmembrane region" description="Helical" evidence="6">
    <location>
        <begin position="46"/>
        <end position="67"/>
    </location>
</feature>
<proteinExistence type="predicted"/>
<evidence type="ECO:0000313" key="7">
    <source>
        <dbReference type="EMBL" id="MCJ2379412.1"/>
    </source>
</evidence>
<dbReference type="EMBL" id="JAKZMM010000004">
    <property type="protein sequence ID" value="MCJ2379412.1"/>
    <property type="molecule type" value="Genomic_DNA"/>
</dbReference>
<dbReference type="PANTHER" id="PTHR30250">
    <property type="entry name" value="PST FAMILY PREDICTED COLANIC ACID TRANSPORTER"/>
    <property type="match status" value="1"/>
</dbReference>
<dbReference type="InterPro" id="IPR050833">
    <property type="entry name" value="Poly_Biosynth_Transport"/>
</dbReference>
<feature type="transmembrane region" description="Helical" evidence="6">
    <location>
        <begin position="12"/>
        <end position="34"/>
    </location>
</feature>